<dbReference type="Gene3D" id="2.130.10.10">
    <property type="entry name" value="YVTN repeat-like/Quinoprotein amine dehydrogenase"/>
    <property type="match status" value="2"/>
</dbReference>
<dbReference type="AlphaFoldDB" id="A0A024TBH0"/>
<dbReference type="SUPFAM" id="SSF50978">
    <property type="entry name" value="WD40 repeat-like"/>
    <property type="match status" value="2"/>
</dbReference>
<dbReference type="SMART" id="SM00320">
    <property type="entry name" value="WD40"/>
    <property type="match status" value="10"/>
</dbReference>
<dbReference type="GO" id="GO:0005634">
    <property type="term" value="C:nucleus"/>
    <property type="evidence" value="ECO:0007669"/>
    <property type="project" value="TreeGrafter"/>
</dbReference>
<dbReference type="GO" id="GO:0032797">
    <property type="term" value="C:SMN complex"/>
    <property type="evidence" value="ECO:0007669"/>
    <property type="project" value="TreeGrafter"/>
</dbReference>
<evidence type="ECO:0000259" key="3">
    <source>
        <dbReference type="Pfam" id="PF23774"/>
    </source>
</evidence>
<feature type="domain" description="Gem-associated protein 5 TPR" evidence="3">
    <location>
        <begin position="745"/>
        <end position="918"/>
    </location>
</feature>
<reference evidence="4" key="1">
    <citation type="submission" date="2013-12" db="EMBL/GenBank/DDBJ databases">
        <title>The Genome Sequence of Aphanomyces invadans NJM9701.</title>
        <authorList>
            <consortium name="The Broad Institute Genomics Platform"/>
            <person name="Russ C."/>
            <person name="Tyler B."/>
            <person name="van West P."/>
            <person name="Dieguez-Uribeondo J."/>
            <person name="Young S.K."/>
            <person name="Zeng Q."/>
            <person name="Gargeya S."/>
            <person name="Fitzgerald M."/>
            <person name="Abouelleil A."/>
            <person name="Alvarado L."/>
            <person name="Chapman S.B."/>
            <person name="Gainer-Dewar J."/>
            <person name="Goldberg J."/>
            <person name="Griggs A."/>
            <person name="Gujja S."/>
            <person name="Hansen M."/>
            <person name="Howarth C."/>
            <person name="Imamovic A."/>
            <person name="Ireland A."/>
            <person name="Larimer J."/>
            <person name="McCowan C."/>
            <person name="Murphy C."/>
            <person name="Pearson M."/>
            <person name="Poon T.W."/>
            <person name="Priest M."/>
            <person name="Roberts A."/>
            <person name="Saif S."/>
            <person name="Shea T."/>
            <person name="Sykes S."/>
            <person name="Wortman J."/>
            <person name="Nusbaum C."/>
            <person name="Birren B."/>
        </authorList>
    </citation>
    <scope>NUCLEOTIDE SEQUENCE [LARGE SCALE GENOMIC DNA]</scope>
    <source>
        <strain evidence="4">NJM9701</strain>
    </source>
</reference>
<dbReference type="InterPro" id="IPR056421">
    <property type="entry name" value="TPR_GEMI5"/>
</dbReference>
<evidence type="ECO:0000256" key="1">
    <source>
        <dbReference type="PROSITE-ProRule" id="PRU00221"/>
    </source>
</evidence>
<gene>
    <name evidence="4" type="ORF">H310_14015</name>
</gene>
<name>A0A024TBH0_9STRA</name>
<dbReference type="OrthoDB" id="7326421at2759"/>
<dbReference type="GO" id="GO:0000387">
    <property type="term" value="P:spliceosomal snRNP assembly"/>
    <property type="evidence" value="ECO:0007669"/>
    <property type="project" value="TreeGrafter"/>
</dbReference>
<dbReference type="InterPro" id="IPR001680">
    <property type="entry name" value="WD40_rpt"/>
</dbReference>
<dbReference type="STRING" id="157072.A0A024TBH0"/>
<protein>
    <recommendedName>
        <fullName evidence="3">Gem-associated protein 5 TPR domain-containing protein</fullName>
    </recommendedName>
</protein>
<dbReference type="EMBL" id="KI914010">
    <property type="protein sequence ID" value="ETV91495.1"/>
    <property type="molecule type" value="Genomic_DNA"/>
</dbReference>
<proteinExistence type="predicted"/>
<dbReference type="PANTHER" id="PTHR46362">
    <property type="entry name" value="GEM-ASSOCIATED PROTEIN 5"/>
    <property type="match status" value="1"/>
</dbReference>
<evidence type="ECO:0000256" key="2">
    <source>
        <dbReference type="SAM" id="MobiDB-lite"/>
    </source>
</evidence>
<feature type="repeat" description="WD" evidence="1">
    <location>
        <begin position="613"/>
        <end position="646"/>
    </location>
</feature>
<keyword evidence="1" id="KW-0853">WD repeat</keyword>
<dbReference type="Pfam" id="PF23774">
    <property type="entry name" value="TPR_GEMI5"/>
    <property type="match status" value="1"/>
</dbReference>
<feature type="repeat" description="WD" evidence="1">
    <location>
        <begin position="654"/>
        <end position="684"/>
    </location>
</feature>
<dbReference type="VEuPathDB" id="FungiDB:H310_14015"/>
<dbReference type="PROSITE" id="PS50294">
    <property type="entry name" value="WD_REPEATS_REGION"/>
    <property type="match status" value="2"/>
</dbReference>
<organism evidence="4">
    <name type="scientific">Aphanomyces invadans</name>
    <dbReference type="NCBI Taxonomy" id="157072"/>
    <lineage>
        <taxon>Eukaryota</taxon>
        <taxon>Sar</taxon>
        <taxon>Stramenopiles</taxon>
        <taxon>Oomycota</taxon>
        <taxon>Saprolegniomycetes</taxon>
        <taxon>Saprolegniales</taxon>
        <taxon>Verrucalvaceae</taxon>
        <taxon>Aphanomyces</taxon>
    </lineage>
</organism>
<dbReference type="Pfam" id="PF00400">
    <property type="entry name" value="WD40"/>
    <property type="match status" value="4"/>
</dbReference>
<dbReference type="PANTHER" id="PTHR46362:SF1">
    <property type="entry name" value="GEM-ASSOCIATED PROTEIN 5"/>
    <property type="match status" value="1"/>
</dbReference>
<dbReference type="PROSITE" id="PS50082">
    <property type="entry name" value="WD_REPEATS_2"/>
    <property type="match status" value="4"/>
</dbReference>
<dbReference type="InterPro" id="IPR052640">
    <property type="entry name" value="Gemin-5"/>
</dbReference>
<dbReference type="GO" id="GO:0003730">
    <property type="term" value="F:mRNA 3'-UTR binding"/>
    <property type="evidence" value="ECO:0007669"/>
    <property type="project" value="TreeGrafter"/>
</dbReference>
<evidence type="ECO:0000313" key="4">
    <source>
        <dbReference type="EMBL" id="ETV91495.1"/>
    </source>
</evidence>
<sequence length="1244" mass="136533">MPRPTSDALFLPSANWYCSQLGAWGHLQDASSLTYFLAYGCKSRVAIYKVDLSPEGTFSPPQFVADMARGKHDKKVTSVTFIHGTYSELLLVCAGEEGSIQIWNALTLELVDHHKKHKTAEVMAISSKDDNVIVGGDRTGVLSVWTRSSGHIGLHTPIPSDCIYSIAVCPQRKHHVAVGYRSGKLLVLDIMDGSIVARLKGHDEEVHAVQWRPNATTDSPVLASSSRDKRIRMWDGTSWEDAQMLHEWTLPRPKKNISTHQLGRLWLTFCWIPSSNYGIVCSSVTGDMLRFEWTPNQKKVSAPTVFKHSHTRLIFNIVPLVVSRTNVLLLSISMDRDVRLTHLASMECHAKLVGLGGHVYALQRHPKSAVVAGGIGDQTIRVIDLTKPELSSQLLWKGLQSKVTAVAWHPILPSLLAYGTEEGHIGLYNVQSQDHTRFKTHHGGMVRQVHWIIERPTTPANDTADVWMKSLESIENGDVALDEATLDTAAPSTSCVLWSCDVDGAVYASNPDTPEANSININKRLSVPKVTCVAWHADASTGAIGTPEGAVALVTCQSSASWTTLHSYYDHSKPVTALAWCVQSSLLATASTDASICVYALQGGAVSPMQHRLTGHGGGITCLDWSASGAFLASASLDGTVQVWKVGHTDGFNFREHCGRVLAVTWVDDTKLVSGGEDQTIRKWAFADQVHSMPPKPKPTAEATPISKSTAATPKKKDHKTVVMKAASTMFHQQSGLAADIGNAQPVTDFLRDEQDLYEAEGDVEASGRVLLLQGRIGEALRLVARHGKLGPTWLMHAPLAGLDMWREYTRLYANQCREKRDFCEAVLAFLSIGEVYAAIECFVKGNMWLEALKLIELRCAPADPIVEETKLLYVAHLKSLEKWSEAGQFLQSLSLVDQACACYLHSNDALGLALDLMDPMTTSAMTLMDTATRAILGCHYDVAQRAVDMLSSTPHRAEALLLQVYVFYIQEYLSPMSSEWNVADTALLWSLARDGKRLVSLPWFLQDLLRHHAPKSENVWSRIILCVQSLDGVDDIEDSFGGGRLDDKFTKLMEANATTYCVVKALCRMSLDLVQGNLIGAFEAWSACLEQVTPWTADNNGELLKICSLLFPSGVDTTPPLVGELATDPTCANELWAHFFLFQGVAFSRSLRAAASVKLESEDEDNKRRDMIQGALVFMIQWINELLPASYLVALDASVVHVAQSALNDLSLLYHQLLDGTRTSPSDGLECPVKAETNAVDAV</sequence>
<dbReference type="GeneID" id="20091065"/>
<feature type="repeat" description="WD" evidence="1">
    <location>
        <begin position="199"/>
        <end position="235"/>
    </location>
</feature>
<dbReference type="InterPro" id="IPR036322">
    <property type="entry name" value="WD40_repeat_dom_sf"/>
</dbReference>
<dbReference type="RefSeq" id="XP_008879947.1">
    <property type="nucleotide sequence ID" value="XM_008881725.1"/>
</dbReference>
<feature type="region of interest" description="Disordered" evidence="2">
    <location>
        <begin position="691"/>
        <end position="719"/>
    </location>
</feature>
<dbReference type="InterPro" id="IPR015943">
    <property type="entry name" value="WD40/YVTN_repeat-like_dom_sf"/>
</dbReference>
<feature type="repeat" description="WD" evidence="1">
    <location>
        <begin position="568"/>
        <end position="609"/>
    </location>
</feature>
<dbReference type="eggNOG" id="ENOG502QPYZ">
    <property type="taxonomic scope" value="Eukaryota"/>
</dbReference>
<accession>A0A024TBH0</accession>